<organism evidence="2">
    <name type="scientific">Notocrater youngi</name>
    <dbReference type="NCBI Taxonomy" id="2813390"/>
    <lineage>
        <taxon>Eukaryota</taxon>
        <taxon>Metazoa</taxon>
        <taxon>Spiralia</taxon>
        <taxon>Lophotrochozoa</taxon>
        <taxon>Mollusca</taxon>
        <taxon>Gastropoda</taxon>
        <taxon>Vetigastropoda</taxon>
        <taxon>Lepetellida</taxon>
        <taxon>Lepetelloidea</taxon>
        <taxon>Pseudococculinidae</taxon>
        <taxon>Notocrater</taxon>
    </lineage>
</organism>
<dbReference type="EMBL" id="MT360647">
    <property type="protein sequence ID" value="QRW36452.1"/>
    <property type="molecule type" value="Genomic_DNA"/>
</dbReference>
<geneLocation type="mitochondrion" evidence="2"/>
<name>A0A894JZZ9_9VEST</name>
<feature type="transmembrane region" description="Helical" evidence="1">
    <location>
        <begin position="9"/>
        <end position="42"/>
    </location>
</feature>
<feature type="transmembrane region" description="Helical" evidence="1">
    <location>
        <begin position="48"/>
        <end position="72"/>
    </location>
</feature>
<evidence type="ECO:0000256" key="1">
    <source>
        <dbReference type="SAM" id="Phobius"/>
    </source>
</evidence>
<feature type="transmembrane region" description="Helical" evidence="1">
    <location>
        <begin position="84"/>
        <end position="104"/>
    </location>
</feature>
<feature type="transmembrane region" description="Helical" evidence="1">
    <location>
        <begin position="136"/>
        <end position="157"/>
    </location>
</feature>
<keyword evidence="1" id="KW-0812">Transmembrane</keyword>
<keyword evidence="2" id="KW-0496">Mitochondrion</keyword>
<keyword evidence="1" id="KW-1133">Transmembrane helix</keyword>
<keyword evidence="1" id="KW-0472">Membrane</keyword>
<reference evidence="2" key="1">
    <citation type="journal article" date="2022" name="J. Molluscan Stud.">
        <title>The mitogenome of the sunken wood limpet Notocrater youngi: Insights into mitogenome evolution in Lepetellida (Gastropoda: Vetigastropoda).</title>
        <authorList>
            <person name="Uribe J.E."/>
            <person name="Sei M."/>
            <person name="Harasewych M.G."/>
        </authorList>
    </citation>
    <scope>NUCLEOTIDE SEQUENCE</scope>
</reference>
<proteinExistence type="predicted"/>
<accession>A0A894JZZ9</accession>
<dbReference type="AlphaFoldDB" id="A0A894JZZ9"/>
<gene>
    <name evidence="2" type="primary">ND6</name>
</gene>
<protein>
    <submittedName>
        <fullName evidence="2">NADH dehydrogenase subunit 6</fullName>
    </submittedName>
</protein>
<sequence length="170" mass="18559">MSLGITTGLIISILFLMPLMLQPLSLGLCIMLMTMLFAILLGMTFTSWYAYILFLVFIGGLLVMFAYVSVLAPNSFFSSLKSSMSVAATTLISIPLMILITSPAPKSLTPPEMDTNMLKSLTSTGKMLVSISSTSIMISLGILLLIALLAVVKICYYHQSPLRPYNKPYK</sequence>
<evidence type="ECO:0000313" key="2">
    <source>
        <dbReference type="EMBL" id="QRW36452.1"/>
    </source>
</evidence>